<dbReference type="GO" id="GO:0006696">
    <property type="term" value="P:ergosterol biosynthetic process"/>
    <property type="evidence" value="ECO:0007669"/>
    <property type="project" value="TreeGrafter"/>
</dbReference>
<dbReference type="PANTHER" id="PTHR10835">
    <property type="entry name" value="SQUALENE MONOOXYGENASE"/>
    <property type="match status" value="1"/>
</dbReference>
<comment type="catalytic activity">
    <reaction evidence="8">
        <text>squalene + reduced [NADPH--hemoprotein reductase] + O2 = (S)-2,3-epoxysqualene + oxidized [NADPH--hemoprotein reductase] + H2O + H(+)</text>
        <dbReference type="Rhea" id="RHEA:25282"/>
        <dbReference type="Rhea" id="RHEA-COMP:11964"/>
        <dbReference type="Rhea" id="RHEA-COMP:11965"/>
        <dbReference type="ChEBI" id="CHEBI:15377"/>
        <dbReference type="ChEBI" id="CHEBI:15378"/>
        <dbReference type="ChEBI" id="CHEBI:15379"/>
        <dbReference type="ChEBI" id="CHEBI:15440"/>
        <dbReference type="ChEBI" id="CHEBI:15441"/>
        <dbReference type="ChEBI" id="CHEBI:57618"/>
        <dbReference type="ChEBI" id="CHEBI:58210"/>
        <dbReference type="EC" id="1.14.14.17"/>
    </reaction>
</comment>
<keyword evidence="3 8" id="KW-0285">Flavoprotein</keyword>
<organism evidence="10 11">
    <name type="scientific">Ephemerocybe angulata</name>
    <dbReference type="NCBI Taxonomy" id="980116"/>
    <lineage>
        <taxon>Eukaryota</taxon>
        <taxon>Fungi</taxon>
        <taxon>Dikarya</taxon>
        <taxon>Basidiomycota</taxon>
        <taxon>Agaricomycotina</taxon>
        <taxon>Agaricomycetes</taxon>
        <taxon>Agaricomycetidae</taxon>
        <taxon>Agaricales</taxon>
        <taxon>Agaricineae</taxon>
        <taxon>Psathyrellaceae</taxon>
        <taxon>Ephemerocybe</taxon>
    </lineage>
</organism>
<keyword evidence="6 8" id="KW-0560">Oxidoreductase</keyword>
<evidence type="ECO:0000256" key="8">
    <source>
        <dbReference type="RuleBase" id="RU367121"/>
    </source>
</evidence>
<keyword evidence="8" id="KW-0256">Endoplasmic reticulum</keyword>
<comment type="subcellular location">
    <subcellularLocation>
        <location evidence="8">Endoplasmic reticulum membrane</location>
        <topology evidence="8">Multi-pass membrane protein</topology>
    </subcellularLocation>
    <subcellularLocation>
        <location evidence="2">Microsome membrane</location>
    </subcellularLocation>
</comment>
<dbReference type="Pfam" id="PF08491">
    <property type="entry name" value="SE"/>
    <property type="match status" value="1"/>
</dbReference>
<comment type="similarity">
    <text evidence="8">Belongs to the squalene monooxygenase family.</text>
</comment>
<dbReference type="InterPro" id="IPR040125">
    <property type="entry name" value="Squalene_monox"/>
</dbReference>
<comment type="caution">
    <text evidence="10">The sequence shown here is derived from an EMBL/GenBank/DDBJ whole genome shotgun (WGS) entry which is preliminary data.</text>
</comment>
<dbReference type="OrthoDB" id="1678617at2759"/>
<protein>
    <recommendedName>
        <fullName evidence="8">Squalene monooxygenase</fullName>
        <ecNumber evidence="8">1.14.14.17</ecNumber>
    </recommendedName>
</protein>
<gene>
    <name evidence="10" type="ORF">D9611_005937</name>
</gene>
<feature type="domain" description="Squalene epoxidase" evidence="9">
    <location>
        <begin position="275"/>
        <end position="348"/>
    </location>
</feature>
<evidence type="ECO:0000313" key="10">
    <source>
        <dbReference type="EMBL" id="KAF5341041.1"/>
    </source>
</evidence>
<keyword evidence="4 8" id="KW-0274">FAD</keyword>
<dbReference type="EMBL" id="JAACJK010000002">
    <property type="protein sequence ID" value="KAF5341041.1"/>
    <property type="molecule type" value="Genomic_DNA"/>
</dbReference>
<evidence type="ECO:0000313" key="11">
    <source>
        <dbReference type="Proteomes" id="UP000541558"/>
    </source>
</evidence>
<dbReference type="PANTHER" id="PTHR10835:SF0">
    <property type="entry name" value="SQUALENE MONOOXYGENASE"/>
    <property type="match status" value="1"/>
</dbReference>
<evidence type="ECO:0000259" key="9">
    <source>
        <dbReference type="Pfam" id="PF08491"/>
    </source>
</evidence>
<dbReference type="Proteomes" id="UP000541558">
    <property type="component" value="Unassembled WGS sequence"/>
</dbReference>
<dbReference type="InterPro" id="IPR013698">
    <property type="entry name" value="Squalene_epoxidase"/>
</dbReference>
<dbReference type="AlphaFoldDB" id="A0A8H5CH78"/>
<dbReference type="UniPathway" id="UPA00767">
    <property type="reaction ID" value="UER00752"/>
</dbReference>
<proteinExistence type="inferred from homology"/>
<evidence type="ECO:0000256" key="3">
    <source>
        <dbReference type="ARBA" id="ARBA00022630"/>
    </source>
</evidence>
<dbReference type="GO" id="GO:0004506">
    <property type="term" value="F:squalene monooxygenase activity"/>
    <property type="evidence" value="ECO:0007669"/>
    <property type="project" value="UniProtKB-UniRule"/>
</dbReference>
<keyword evidence="5" id="KW-0492">Microsome</keyword>
<comment type="cofactor">
    <cofactor evidence="1 8">
        <name>FAD</name>
        <dbReference type="ChEBI" id="CHEBI:57692"/>
    </cofactor>
</comment>
<evidence type="ECO:0000256" key="5">
    <source>
        <dbReference type="ARBA" id="ARBA00022848"/>
    </source>
</evidence>
<keyword evidence="11" id="KW-1185">Reference proteome</keyword>
<evidence type="ECO:0000256" key="2">
    <source>
        <dbReference type="ARBA" id="ARBA00004524"/>
    </source>
</evidence>
<evidence type="ECO:0000256" key="7">
    <source>
        <dbReference type="ARBA" id="ARBA00023136"/>
    </source>
</evidence>
<evidence type="ECO:0000256" key="4">
    <source>
        <dbReference type="ARBA" id="ARBA00022827"/>
    </source>
</evidence>
<dbReference type="EC" id="1.14.14.17" evidence="8"/>
<accession>A0A8H5CH78</accession>
<evidence type="ECO:0000256" key="1">
    <source>
        <dbReference type="ARBA" id="ARBA00001974"/>
    </source>
</evidence>
<name>A0A8H5CH78_9AGAR</name>
<sequence>MSFSFAGVLFSASTPAVADSREYITSGNQRLLPKPQDADCNRLAPDIHHSASGYSQPPSLLLLDRSCLLIWVPIQDLNSEFTGLALLQRLAQGLSSPLRQVQGFHHGKFVVKLREAALKAKGVDVIEATATELMEDPHDAKRIIGVHAKKPTPTEGGGDNFRKSIMGESGFNPMTRSHFVGAVLEDVTLPIPQHGTAALIPEHDTRIFIDVLHPLPQDLPAHIPTNIVPQLPESAVRTAILRKTASVACPTPSSPLSSRTGTRARTAYSSSETPLNDVVLLRDQLISIPDYRDAKRVNQALKAWHWARKPLSSTVNILAFALYDLFGAEDDLLEVLRAGCFAYFERGG</sequence>
<dbReference type="GO" id="GO:0005789">
    <property type="term" value="C:endoplasmic reticulum membrane"/>
    <property type="evidence" value="ECO:0007669"/>
    <property type="project" value="UniProtKB-SubCell"/>
</dbReference>
<evidence type="ECO:0000256" key="6">
    <source>
        <dbReference type="ARBA" id="ARBA00023002"/>
    </source>
</evidence>
<reference evidence="10 11" key="1">
    <citation type="journal article" date="2020" name="ISME J.">
        <title>Uncovering the hidden diversity of litter-decomposition mechanisms in mushroom-forming fungi.</title>
        <authorList>
            <person name="Floudas D."/>
            <person name="Bentzer J."/>
            <person name="Ahren D."/>
            <person name="Johansson T."/>
            <person name="Persson P."/>
            <person name="Tunlid A."/>
        </authorList>
    </citation>
    <scope>NUCLEOTIDE SEQUENCE [LARGE SCALE GENOMIC DNA]</scope>
    <source>
        <strain evidence="10 11">CBS 175.51</strain>
    </source>
</reference>
<comment type="function">
    <text evidence="8">Catalyzes the stereospecific oxidation of squalene to (S)-2,3-epoxysqualene, and is considered to be a rate-limiting enzyme in steroid biosynthesis.</text>
</comment>
<keyword evidence="7" id="KW-0472">Membrane</keyword>
<dbReference type="GO" id="GO:0050660">
    <property type="term" value="F:flavin adenine dinucleotide binding"/>
    <property type="evidence" value="ECO:0007669"/>
    <property type="project" value="UniProtKB-UniRule"/>
</dbReference>